<gene>
    <name evidence="2" type="ORF">SAMN04487989_103273</name>
</gene>
<dbReference type="RefSeq" id="WP_177209022.1">
    <property type="nucleotide sequence ID" value="NZ_FOVN01000003.1"/>
</dbReference>
<evidence type="ECO:0000313" key="3">
    <source>
        <dbReference type="Proteomes" id="UP000198705"/>
    </source>
</evidence>
<proteinExistence type="predicted"/>
<feature type="transmembrane region" description="Helical" evidence="1">
    <location>
        <begin position="89"/>
        <end position="107"/>
    </location>
</feature>
<feature type="transmembrane region" description="Helical" evidence="1">
    <location>
        <begin position="64"/>
        <end position="83"/>
    </location>
</feature>
<evidence type="ECO:0000256" key="1">
    <source>
        <dbReference type="SAM" id="Phobius"/>
    </source>
</evidence>
<dbReference type="Proteomes" id="UP000198705">
    <property type="component" value="Unassembled WGS sequence"/>
</dbReference>
<feature type="transmembrane region" description="Helical" evidence="1">
    <location>
        <begin position="12"/>
        <end position="30"/>
    </location>
</feature>
<protein>
    <submittedName>
        <fullName evidence="2">SdpI/YhfL protein family protein</fullName>
    </submittedName>
</protein>
<reference evidence="3" key="1">
    <citation type="submission" date="2016-10" db="EMBL/GenBank/DDBJ databases">
        <authorList>
            <person name="Varghese N."/>
            <person name="Submissions S."/>
        </authorList>
    </citation>
    <scope>NUCLEOTIDE SEQUENCE [LARGE SCALE GENOMIC DNA]</scope>
    <source>
        <strain evidence="3">DSM 23925</strain>
    </source>
</reference>
<keyword evidence="3" id="KW-1185">Reference proteome</keyword>
<accession>A0A1I5BPB4</accession>
<sequence length="118" mass="13317">MTIPTDNPLFVIPISTGIVFIVVGFIMLKFPPKKINSLYGYRTASSMKNQERWDFAQLYSAKEMIKLGIILGVSGLLGFIVHLNDKTATLIGISYMIFLVIVLLIRVEYAIKKKFNSE</sequence>
<dbReference type="STRING" id="649333.SAMN04487989_103273"/>
<keyword evidence="1" id="KW-1133">Transmembrane helix</keyword>
<organism evidence="2 3">
    <name type="scientific">Bizionia echini</name>
    <dbReference type="NCBI Taxonomy" id="649333"/>
    <lineage>
        <taxon>Bacteria</taxon>
        <taxon>Pseudomonadati</taxon>
        <taxon>Bacteroidota</taxon>
        <taxon>Flavobacteriia</taxon>
        <taxon>Flavobacteriales</taxon>
        <taxon>Flavobacteriaceae</taxon>
        <taxon>Bizionia</taxon>
    </lineage>
</organism>
<evidence type="ECO:0000313" key="2">
    <source>
        <dbReference type="EMBL" id="SFN76558.1"/>
    </source>
</evidence>
<keyword evidence="1" id="KW-0812">Transmembrane</keyword>
<dbReference type="AlphaFoldDB" id="A0A1I5BPB4"/>
<keyword evidence="1" id="KW-0472">Membrane</keyword>
<dbReference type="Pfam" id="PF13630">
    <property type="entry name" value="SdpI"/>
    <property type="match status" value="1"/>
</dbReference>
<dbReference type="InterPro" id="IPR025962">
    <property type="entry name" value="SdpI/YhfL"/>
</dbReference>
<dbReference type="EMBL" id="FOVN01000003">
    <property type="protein sequence ID" value="SFN76558.1"/>
    <property type="molecule type" value="Genomic_DNA"/>
</dbReference>
<name>A0A1I5BPB4_9FLAO</name>